<evidence type="ECO:0000313" key="6">
    <source>
        <dbReference type="Proteomes" id="UP000000305"/>
    </source>
</evidence>
<reference evidence="5 6" key="1">
    <citation type="journal article" date="2011" name="Science">
        <title>The ecoresponsive genome of Daphnia pulex.</title>
        <authorList>
            <person name="Colbourne J.K."/>
            <person name="Pfrender M.E."/>
            <person name="Gilbert D."/>
            <person name="Thomas W.K."/>
            <person name="Tucker A."/>
            <person name="Oakley T.H."/>
            <person name="Tokishita S."/>
            <person name="Aerts A."/>
            <person name="Arnold G.J."/>
            <person name="Basu M.K."/>
            <person name="Bauer D.J."/>
            <person name="Caceres C.E."/>
            <person name="Carmel L."/>
            <person name="Casola C."/>
            <person name="Choi J.H."/>
            <person name="Detter J.C."/>
            <person name="Dong Q."/>
            <person name="Dusheyko S."/>
            <person name="Eads B.D."/>
            <person name="Frohlich T."/>
            <person name="Geiler-Samerotte K.A."/>
            <person name="Gerlach D."/>
            <person name="Hatcher P."/>
            <person name="Jogdeo S."/>
            <person name="Krijgsveld J."/>
            <person name="Kriventseva E.V."/>
            <person name="Kultz D."/>
            <person name="Laforsch C."/>
            <person name="Lindquist E."/>
            <person name="Lopez J."/>
            <person name="Manak J.R."/>
            <person name="Muller J."/>
            <person name="Pangilinan J."/>
            <person name="Patwardhan R.P."/>
            <person name="Pitluck S."/>
            <person name="Pritham E.J."/>
            <person name="Rechtsteiner A."/>
            <person name="Rho M."/>
            <person name="Rogozin I.B."/>
            <person name="Sakarya O."/>
            <person name="Salamov A."/>
            <person name="Schaack S."/>
            <person name="Shapiro H."/>
            <person name="Shiga Y."/>
            <person name="Skalitzky C."/>
            <person name="Smith Z."/>
            <person name="Souvorov A."/>
            <person name="Sung W."/>
            <person name="Tang Z."/>
            <person name="Tsuchiya D."/>
            <person name="Tu H."/>
            <person name="Vos H."/>
            <person name="Wang M."/>
            <person name="Wolf Y.I."/>
            <person name="Yamagata H."/>
            <person name="Yamada T."/>
            <person name="Ye Y."/>
            <person name="Shaw J.R."/>
            <person name="Andrews J."/>
            <person name="Crease T.J."/>
            <person name="Tang H."/>
            <person name="Lucas S.M."/>
            <person name="Robertson H.M."/>
            <person name="Bork P."/>
            <person name="Koonin E.V."/>
            <person name="Zdobnov E.M."/>
            <person name="Grigoriev I.V."/>
            <person name="Lynch M."/>
            <person name="Boore J.L."/>
        </authorList>
    </citation>
    <scope>NUCLEOTIDE SEQUENCE [LARGE SCALE GENOMIC DNA]</scope>
</reference>
<dbReference type="AlphaFoldDB" id="E9HM29"/>
<dbReference type="PANTHER" id="PTHR46335">
    <property type="entry name" value="CUBILIN"/>
    <property type="match status" value="1"/>
</dbReference>
<comment type="caution">
    <text evidence="2">Lacks conserved residue(s) required for the propagation of feature annotation.</text>
</comment>
<dbReference type="OrthoDB" id="5954286at2759"/>
<dbReference type="Gene3D" id="2.60.120.290">
    <property type="entry name" value="Spermadhesin, CUB domain"/>
    <property type="match status" value="1"/>
</dbReference>
<accession>E9HM29</accession>
<feature type="compositionally biased region" description="Polar residues" evidence="3">
    <location>
        <begin position="116"/>
        <end position="128"/>
    </location>
</feature>
<feature type="domain" description="CUB" evidence="4">
    <location>
        <begin position="22"/>
        <end position="131"/>
    </location>
</feature>
<dbReference type="InterPro" id="IPR035914">
    <property type="entry name" value="Sperma_CUB_dom_sf"/>
</dbReference>
<dbReference type="InterPro" id="IPR000859">
    <property type="entry name" value="CUB_dom"/>
</dbReference>
<evidence type="ECO:0000313" key="5">
    <source>
        <dbReference type="EMBL" id="EFX67165.1"/>
    </source>
</evidence>
<dbReference type="GO" id="GO:0038024">
    <property type="term" value="F:cargo receptor activity"/>
    <property type="evidence" value="ECO:0000318"/>
    <property type="project" value="GO_Central"/>
</dbReference>
<feature type="disulfide bond" evidence="2">
    <location>
        <begin position="22"/>
        <end position="49"/>
    </location>
</feature>
<proteinExistence type="predicted"/>
<keyword evidence="1 2" id="KW-1015">Disulfide bond</keyword>
<protein>
    <recommendedName>
        <fullName evidence="4">CUB domain-containing protein</fullName>
    </recommendedName>
</protein>
<dbReference type="SUPFAM" id="SSF49854">
    <property type="entry name" value="Spermadhesin, CUB domain"/>
    <property type="match status" value="1"/>
</dbReference>
<keyword evidence="6" id="KW-1185">Reference proteome</keyword>
<dbReference type="Pfam" id="PF00431">
    <property type="entry name" value="CUB"/>
    <property type="match status" value="1"/>
</dbReference>
<sequence length="135" mass="14297">MESQICTPLQITCGSKACGNMCGDVTSTTSGVVQSRNFPGDYGNENRTCYITITAPAGWMIQLNFTTFNVETDKAFVAVGGDLAYLLPGITGNKIPRVVATTNTMDIGFQYYASDKPTSASEGTSCSVQDPGKNV</sequence>
<evidence type="ECO:0000259" key="4">
    <source>
        <dbReference type="PROSITE" id="PS01180"/>
    </source>
</evidence>
<dbReference type="PROSITE" id="PS01180">
    <property type="entry name" value="CUB"/>
    <property type="match status" value="1"/>
</dbReference>
<gene>
    <name evidence="5" type="ORF">DAPPUDRAFT_261987</name>
</gene>
<dbReference type="PANTHER" id="PTHR46335:SF1">
    <property type="entry name" value="CUBILIN"/>
    <property type="match status" value="1"/>
</dbReference>
<dbReference type="CDD" id="cd00041">
    <property type="entry name" value="CUB"/>
    <property type="match status" value="1"/>
</dbReference>
<evidence type="ECO:0000256" key="1">
    <source>
        <dbReference type="ARBA" id="ARBA00023157"/>
    </source>
</evidence>
<feature type="region of interest" description="Disordered" evidence="3">
    <location>
        <begin position="116"/>
        <end position="135"/>
    </location>
</feature>
<dbReference type="KEGG" id="dpx:DAPPUDRAFT_261987"/>
<name>E9HM29_DAPPU</name>
<evidence type="ECO:0000256" key="3">
    <source>
        <dbReference type="SAM" id="MobiDB-lite"/>
    </source>
</evidence>
<organism evidence="5 6">
    <name type="scientific">Daphnia pulex</name>
    <name type="common">Water flea</name>
    <dbReference type="NCBI Taxonomy" id="6669"/>
    <lineage>
        <taxon>Eukaryota</taxon>
        <taxon>Metazoa</taxon>
        <taxon>Ecdysozoa</taxon>
        <taxon>Arthropoda</taxon>
        <taxon>Crustacea</taxon>
        <taxon>Branchiopoda</taxon>
        <taxon>Diplostraca</taxon>
        <taxon>Cladocera</taxon>
        <taxon>Anomopoda</taxon>
        <taxon>Daphniidae</taxon>
        <taxon>Daphnia</taxon>
    </lineage>
</organism>
<dbReference type="Proteomes" id="UP000000305">
    <property type="component" value="Unassembled WGS sequence"/>
</dbReference>
<evidence type="ECO:0000256" key="2">
    <source>
        <dbReference type="PROSITE-ProRule" id="PRU00059"/>
    </source>
</evidence>
<dbReference type="HOGENOM" id="CLU_2032354_0_0_1"/>
<dbReference type="InParanoid" id="E9HM29"/>
<dbReference type="EMBL" id="GL732684">
    <property type="protein sequence ID" value="EFX67165.1"/>
    <property type="molecule type" value="Genomic_DNA"/>
</dbReference>
<dbReference type="PhylomeDB" id="E9HM29"/>